<accession>A0A6J5MX57</accession>
<gene>
    <name evidence="2" type="ORF">UFOVP294_35</name>
    <name evidence="3" type="ORF">UFOVP566_50</name>
</gene>
<evidence type="ECO:0000313" key="2">
    <source>
        <dbReference type="EMBL" id="CAB4136248.1"/>
    </source>
</evidence>
<dbReference type="GO" id="GO:0004519">
    <property type="term" value="F:endonuclease activity"/>
    <property type="evidence" value="ECO:0007669"/>
    <property type="project" value="InterPro"/>
</dbReference>
<protein>
    <submittedName>
        <fullName evidence="3">HNH nuclease</fullName>
    </submittedName>
</protein>
<dbReference type="InterPro" id="IPR003615">
    <property type="entry name" value="HNH_nuc"/>
</dbReference>
<organism evidence="3">
    <name type="scientific">uncultured Caudovirales phage</name>
    <dbReference type="NCBI Taxonomy" id="2100421"/>
    <lineage>
        <taxon>Viruses</taxon>
        <taxon>Duplodnaviria</taxon>
        <taxon>Heunggongvirae</taxon>
        <taxon>Uroviricota</taxon>
        <taxon>Caudoviricetes</taxon>
        <taxon>Peduoviridae</taxon>
        <taxon>Maltschvirus</taxon>
        <taxon>Maltschvirus maltsch</taxon>
    </lineage>
</organism>
<dbReference type="EMBL" id="LR796311">
    <property type="protein sequence ID" value="CAB4136248.1"/>
    <property type="molecule type" value="Genomic_DNA"/>
</dbReference>
<dbReference type="SUPFAM" id="SSF54060">
    <property type="entry name" value="His-Me finger endonucleases"/>
    <property type="match status" value="1"/>
</dbReference>
<reference evidence="3" key="1">
    <citation type="submission" date="2020-04" db="EMBL/GenBank/DDBJ databases">
        <authorList>
            <person name="Chiriac C."/>
            <person name="Salcher M."/>
            <person name="Ghai R."/>
            <person name="Kavagutti S V."/>
        </authorList>
    </citation>
    <scope>NUCLEOTIDE SEQUENCE</scope>
</reference>
<feature type="domain" description="HNH nuclease" evidence="1">
    <location>
        <begin position="56"/>
        <end position="100"/>
    </location>
</feature>
<dbReference type="Gene3D" id="3.90.75.10">
    <property type="entry name" value="Homing Intron 3 (I-ppo) Encoded Endonuclease, Chain A"/>
    <property type="match status" value="1"/>
</dbReference>
<sequence length="174" mass="19790">MSLKHLGGCKPKPAFYRFSLSWEVDPKTMCWNWMGYLNRGAKKQYGSIKIDGKSVAAHRFSWEIYNGSKVPDGMIVMHNCDNPRCVNPDHLCIGTTQDNSDDKVKKNRQAKGLSFVNRKAANGSRNGLAKLTENQAKEIFNDTNSQRKIAERYGVSQTVIHNIKSMKTWKIIHD</sequence>
<dbReference type="Pfam" id="PF13392">
    <property type="entry name" value="HNH_3"/>
    <property type="match status" value="1"/>
</dbReference>
<dbReference type="EMBL" id="LR796538">
    <property type="protein sequence ID" value="CAB4150541.1"/>
    <property type="molecule type" value="Genomic_DNA"/>
</dbReference>
<evidence type="ECO:0000259" key="1">
    <source>
        <dbReference type="Pfam" id="PF13392"/>
    </source>
</evidence>
<evidence type="ECO:0000313" key="3">
    <source>
        <dbReference type="EMBL" id="CAB4150541.1"/>
    </source>
</evidence>
<dbReference type="InterPro" id="IPR044925">
    <property type="entry name" value="His-Me_finger_sf"/>
</dbReference>
<name>A0A6J5MX57_9CAUD</name>
<dbReference type="InterPro" id="IPR044930">
    <property type="entry name" value="Homing_endonuclease_His-Me"/>
</dbReference>
<proteinExistence type="predicted"/>